<evidence type="ECO:0000313" key="2">
    <source>
        <dbReference type="EMBL" id="OGC52781.1"/>
    </source>
</evidence>
<dbReference type="AlphaFoldDB" id="A0A1F4V6G6"/>
<accession>A0A1F4V6G6</accession>
<dbReference type="PROSITE" id="PS00409">
    <property type="entry name" value="PROKAR_NTER_METHYL"/>
    <property type="match status" value="1"/>
</dbReference>
<evidence type="ECO:0008006" key="4">
    <source>
        <dbReference type="Google" id="ProtNLM"/>
    </source>
</evidence>
<gene>
    <name evidence="2" type="ORF">A3D91_01975</name>
</gene>
<dbReference type="SUPFAM" id="SSF54523">
    <property type="entry name" value="Pili subunits"/>
    <property type="match status" value="1"/>
</dbReference>
<protein>
    <recommendedName>
        <fullName evidence="4">Type II secretion system protein GspG C-terminal domain-containing protein</fullName>
    </recommendedName>
</protein>
<dbReference type="InterPro" id="IPR045584">
    <property type="entry name" value="Pilin-like"/>
</dbReference>
<feature type="transmembrane region" description="Helical" evidence="1">
    <location>
        <begin position="20"/>
        <end position="42"/>
    </location>
</feature>
<keyword evidence="1" id="KW-0472">Membrane</keyword>
<keyword evidence="1" id="KW-0812">Transmembrane</keyword>
<proteinExistence type="predicted"/>
<dbReference type="InterPro" id="IPR012902">
    <property type="entry name" value="N_methyl_site"/>
</dbReference>
<dbReference type="STRING" id="1802620.A3D91_01975"/>
<keyword evidence="1" id="KW-1133">Transmembrane helix</keyword>
<organism evidence="2 3">
    <name type="scientific">candidate division WWE3 bacterium RIFCSPHIGHO2_02_FULL_38_14</name>
    <dbReference type="NCBI Taxonomy" id="1802620"/>
    <lineage>
        <taxon>Bacteria</taxon>
        <taxon>Katanobacteria</taxon>
    </lineage>
</organism>
<evidence type="ECO:0000256" key="1">
    <source>
        <dbReference type="SAM" id="Phobius"/>
    </source>
</evidence>
<dbReference type="EMBL" id="MEVD01000021">
    <property type="protein sequence ID" value="OGC52781.1"/>
    <property type="molecule type" value="Genomic_DNA"/>
</dbReference>
<dbReference type="Proteomes" id="UP000178127">
    <property type="component" value="Unassembled WGS sequence"/>
</dbReference>
<evidence type="ECO:0000313" key="3">
    <source>
        <dbReference type="Proteomes" id="UP000178127"/>
    </source>
</evidence>
<reference evidence="2 3" key="1">
    <citation type="journal article" date="2016" name="Nat. Commun.">
        <title>Thousands of microbial genomes shed light on interconnected biogeochemical processes in an aquifer system.</title>
        <authorList>
            <person name="Anantharaman K."/>
            <person name="Brown C.T."/>
            <person name="Hug L.A."/>
            <person name="Sharon I."/>
            <person name="Castelle C.J."/>
            <person name="Probst A.J."/>
            <person name="Thomas B.C."/>
            <person name="Singh A."/>
            <person name="Wilkins M.J."/>
            <person name="Karaoz U."/>
            <person name="Brodie E.L."/>
            <person name="Williams K.H."/>
            <person name="Hubbard S.S."/>
            <person name="Banfield J.F."/>
        </authorList>
    </citation>
    <scope>NUCLEOTIDE SEQUENCE [LARGE SCALE GENOMIC DNA]</scope>
</reference>
<dbReference type="Gene3D" id="3.30.700.10">
    <property type="entry name" value="Glycoprotein, Type 4 Pilin"/>
    <property type="match status" value="1"/>
</dbReference>
<name>A0A1F4V6G6_UNCKA</name>
<comment type="caution">
    <text evidence="2">The sequence shown here is derived from an EMBL/GenBank/DDBJ whole genome shotgun (WGS) entry which is preliminary data.</text>
</comment>
<sequence>MKTSVLKFEFPQNYNSKGVTLIELIIVATIAILLSGFILGHFNPSGQNAKARDNKRLAEAEHLDRAINEYLLNNGVYPGAANTLRTSTTLPAGNSGPLENPQQGWIDADLSANITKLPIDPLNDSSYFYSFMHNDNGYELNVRLEILTEYSTDDGGNDTEVYEIGNNLNII</sequence>